<protein>
    <recommendedName>
        <fullName evidence="3">PH domain-containing protein</fullName>
    </recommendedName>
</protein>
<dbReference type="EMBL" id="AP018228">
    <property type="protein sequence ID" value="BAY87732.1"/>
    <property type="molecule type" value="Genomic_DNA"/>
</dbReference>
<keyword evidence="1" id="KW-0614">Plasmid</keyword>
<geneLocation type="plasmid" evidence="2">
    <name>Plasmid1 dna</name>
</geneLocation>
<evidence type="ECO:0000313" key="1">
    <source>
        <dbReference type="EMBL" id="BAY87732.1"/>
    </source>
</evidence>
<evidence type="ECO:0008006" key="3">
    <source>
        <dbReference type="Google" id="ProtNLM"/>
    </source>
</evidence>
<keyword evidence="2" id="KW-1185">Reference proteome</keyword>
<evidence type="ECO:0000313" key="2">
    <source>
        <dbReference type="Proteomes" id="UP000218418"/>
    </source>
</evidence>
<gene>
    <name evidence="1" type="ORF">NIES267_72560</name>
</gene>
<dbReference type="OrthoDB" id="517355at2"/>
<organism evidence="1 2">
    <name type="scientific">Calothrix parasitica NIES-267</name>
    <dbReference type="NCBI Taxonomy" id="1973488"/>
    <lineage>
        <taxon>Bacteria</taxon>
        <taxon>Bacillati</taxon>
        <taxon>Cyanobacteriota</taxon>
        <taxon>Cyanophyceae</taxon>
        <taxon>Nostocales</taxon>
        <taxon>Calotrichaceae</taxon>
        <taxon>Calothrix</taxon>
    </lineage>
</organism>
<name>A0A1Z4M2N0_9CYAN</name>
<reference evidence="1 2" key="1">
    <citation type="submission" date="2017-06" db="EMBL/GenBank/DDBJ databases">
        <title>Genome sequencing of cyanobaciteial culture collection at National Institute for Environmental Studies (NIES).</title>
        <authorList>
            <person name="Hirose Y."/>
            <person name="Shimura Y."/>
            <person name="Fujisawa T."/>
            <person name="Nakamura Y."/>
            <person name="Kawachi M."/>
        </authorList>
    </citation>
    <scope>NUCLEOTIDE SEQUENCE [LARGE SCALE GENOMIC DNA]</scope>
    <source>
        <strain evidence="1 2">NIES-267</strain>
        <plasmid evidence="2">Plasmid1 dna</plasmid>
    </source>
</reference>
<dbReference type="Proteomes" id="UP000218418">
    <property type="component" value="Plasmid plasmid1"/>
</dbReference>
<accession>A0A1Z4M2N0</accession>
<proteinExistence type="predicted"/>
<sequence length="84" mass="9824">MTPEEAKAWIDEIDELGSSLFAGREVTREEFLKLGDYYLSGKFLIHNLKIIREQKQKALKGLNELEVAEKRILERMKSFNIKPE</sequence>
<dbReference type="AlphaFoldDB" id="A0A1Z4M2N0"/>